<reference evidence="3 4" key="1">
    <citation type="submission" date="2020-08" db="EMBL/GenBank/DDBJ databases">
        <title>Genomic Encyclopedia of Type Strains, Phase IV (KMG-IV): sequencing the most valuable type-strain genomes for metagenomic binning, comparative biology and taxonomic classification.</title>
        <authorList>
            <person name="Goeker M."/>
        </authorList>
    </citation>
    <scope>NUCLEOTIDE SEQUENCE [LARGE SCALE GENOMIC DNA]</scope>
    <source>
        <strain evidence="3 4">DSM 17507</strain>
    </source>
</reference>
<dbReference type="OrthoDB" id="9785768at2"/>
<evidence type="ECO:0000259" key="2">
    <source>
        <dbReference type="Pfam" id="PF22691"/>
    </source>
</evidence>
<protein>
    <submittedName>
        <fullName evidence="3">Acetyl-CoA acetyltransferase</fullName>
    </submittedName>
</protein>
<sequence>MKTNAIIAGGGMTAFGKFPARTLKDLAGEAIKAALADAGLETADIEAAYMGNAAAGTITGQVCVPGEVVLRSLGIGGIPVINVENACATASTALNQAAAMVTAGLYDVVLAVGYEKLVHEDKARTFSVFSGAVDVTDMDGLAALVDGKMKAVGLEGDIAGAASRSLFMDIYATEAVAHMKAYGTTREQLAAVPAKNSRHGAHNPRAQFRDVTTVEEVLAAREIVWPLTLPMCSPIGDGAAAVLLVSERKARELGITDPVRITASVLGTSWDYPEGRESLVFHELIGRAYDEAGLGADDIDVVELHDASASSEILHTEYLGLCPVGEGGRVIEAGLTALGGGGRTVVNPSGGLLRKGHPIGATGIAQIVELYEQLSGRSGARQVEGARVGLAENGGGYINGDVAALCVTILER</sequence>
<dbReference type="Pfam" id="PF00108">
    <property type="entry name" value="Thiolase_N"/>
    <property type="match status" value="1"/>
</dbReference>
<organism evidence="3 4">
    <name type="scientific">Novosphingobium taihuense</name>
    <dbReference type="NCBI Taxonomy" id="260085"/>
    <lineage>
        <taxon>Bacteria</taxon>
        <taxon>Pseudomonadati</taxon>
        <taxon>Pseudomonadota</taxon>
        <taxon>Alphaproteobacteria</taxon>
        <taxon>Sphingomonadales</taxon>
        <taxon>Sphingomonadaceae</taxon>
        <taxon>Novosphingobium</taxon>
    </lineage>
</organism>
<name>A0A7W7ACA6_9SPHN</name>
<dbReference type="InterPro" id="IPR055140">
    <property type="entry name" value="Thiolase_C_2"/>
</dbReference>
<dbReference type="InterPro" id="IPR020616">
    <property type="entry name" value="Thiolase_N"/>
</dbReference>
<comment type="caution">
    <text evidence="3">The sequence shown here is derived from an EMBL/GenBank/DDBJ whole genome shotgun (WGS) entry which is preliminary data.</text>
</comment>
<evidence type="ECO:0000313" key="4">
    <source>
        <dbReference type="Proteomes" id="UP000538566"/>
    </source>
</evidence>
<gene>
    <name evidence="3" type="ORF">GGR37_002681</name>
</gene>
<dbReference type="Pfam" id="PF22691">
    <property type="entry name" value="Thiolase_C_1"/>
    <property type="match status" value="1"/>
</dbReference>
<dbReference type="Gene3D" id="3.40.47.10">
    <property type="match status" value="1"/>
</dbReference>
<keyword evidence="3" id="KW-0808">Transferase</keyword>
<dbReference type="CDD" id="cd00829">
    <property type="entry name" value="SCP-x_thiolase"/>
    <property type="match status" value="1"/>
</dbReference>
<dbReference type="EMBL" id="JACHOA010000005">
    <property type="protein sequence ID" value="MBB4614394.1"/>
    <property type="molecule type" value="Genomic_DNA"/>
</dbReference>
<proteinExistence type="predicted"/>
<evidence type="ECO:0000259" key="1">
    <source>
        <dbReference type="Pfam" id="PF00108"/>
    </source>
</evidence>
<feature type="domain" description="Thiolase N-terminal" evidence="1">
    <location>
        <begin position="6"/>
        <end position="210"/>
    </location>
</feature>
<dbReference type="InterPro" id="IPR002155">
    <property type="entry name" value="Thiolase"/>
</dbReference>
<dbReference type="SUPFAM" id="SSF53901">
    <property type="entry name" value="Thiolase-like"/>
    <property type="match status" value="2"/>
</dbReference>
<dbReference type="AlphaFoldDB" id="A0A7W7ACA6"/>
<keyword evidence="4" id="KW-1185">Reference proteome</keyword>
<feature type="domain" description="Thiolase C-terminal" evidence="2">
    <location>
        <begin position="287"/>
        <end position="403"/>
    </location>
</feature>
<dbReference type="PANTHER" id="PTHR42870:SF1">
    <property type="entry name" value="NON-SPECIFIC LIPID-TRANSFER PROTEIN-LIKE 2"/>
    <property type="match status" value="1"/>
</dbReference>
<accession>A0A7W7ACA6</accession>
<dbReference type="PIRSF" id="PIRSF000429">
    <property type="entry name" value="Ac-CoA_Ac_transf"/>
    <property type="match status" value="1"/>
</dbReference>
<dbReference type="Proteomes" id="UP000538566">
    <property type="component" value="Unassembled WGS sequence"/>
</dbReference>
<dbReference type="GO" id="GO:0003988">
    <property type="term" value="F:acetyl-CoA C-acyltransferase activity"/>
    <property type="evidence" value="ECO:0007669"/>
    <property type="project" value="UniProtKB-ARBA"/>
</dbReference>
<dbReference type="PANTHER" id="PTHR42870">
    <property type="entry name" value="ACETYL-COA C-ACETYLTRANSFERASE"/>
    <property type="match status" value="1"/>
</dbReference>
<dbReference type="InterPro" id="IPR016039">
    <property type="entry name" value="Thiolase-like"/>
</dbReference>
<dbReference type="RefSeq" id="WP_144904900.1">
    <property type="nucleotide sequence ID" value="NZ_JACHOA010000005.1"/>
</dbReference>
<evidence type="ECO:0000313" key="3">
    <source>
        <dbReference type="EMBL" id="MBB4614394.1"/>
    </source>
</evidence>